<protein>
    <submittedName>
        <fullName evidence="8">SecY stabilizing membrane protein</fullName>
    </submittedName>
</protein>
<comment type="similarity">
    <text evidence="2 7">Belongs to the BI1 family.</text>
</comment>
<dbReference type="PANTHER" id="PTHR23291">
    <property type="entry name" value="BAX INHIBITOR-RELATED"/>
    <property type="match status" value="1"/>
</dbReference>
<evidence type="ECO:0000256" key="5">
    <source>
        <dbReference type="ARBA" id="ARBA00022989"/>
    </source>
</evidence>
<evidence type="ECO:0000256" key="2">
    <source>
        <dbReference type="ARBA" id="ARBA00010350"/>
    </source>
</evidence>
<keyword evidence="5 7" id="KW-1133">Transmembrane helix</keyword>
<evidence type="ECO:0000256" key="6">
    <source>
        <dbReference type="ARBA" id="ARBA00023136"/>
    </source>
</evidence>
<organism evidence="8 9">
    <name type="scientific">Aeromonas salmonicida subsp. salmonicida 01-B526</name>
    <dbReference type="NCBI Taxonomy" id="1076135"/>
    <lineage>
        <taxon>Bacteria</taxon>
        <taxon>Pseudomonadati</taxon>
        <taxon>Pseudomonadota</taxon>
        <taxon>Gammaproteobacteria</taxon>
        <taxon>Aeromonadales</taxon>
        <taxon>Aeromonadaceae</taxon>
        <taxon>Aeromonas</taxon>
    </lineage>
</organism>
<dbReference type="Pfam" id="PF01027">
    <property type="entry name" value="Bax1-I"/>
    <property type="match status" value="1"/>
</dbReference>
<reference evidence="8 9" key="1">
    <citation type="journal article" date="2012" name="Front. Microbiol.">
        <title>Draft Genome Sequence of the Virulent Strain 01-B526 of the Fish Pathogen Aeromonas salmonicida.</title>
        <authorList>
            <person name="Charette S.J."/>
            <person name="Brochu F."/>
            <person name="Boyle B."/>
            <person name="Filion G."/>
            <person name="Tanaka K.H."/>
            <person name="Derome N."/>
        </authorList>
    </citation>
    <scope>NUCLEOTIDE SEQUENCE [LARGE SCALE GENOMIC DNA]</scope>
    <source>
        <strain evidence="8 9">01-B526</strain>
    </source>
</reference>
<gene>
    <name evidence="8" type="ORF">IYQ_01972</name>
</gene>
<feature type="transmembrane region" description="Helical" evidence="7">
    <location>
        <begin position="146"/>
        <end position="167"/>
    </location>
</feature>
<feature type="transmembrane region" description="Helical" evidence="7">
    <location>
        <begin position="38"/>
        <end position="57"/>
    </location>
</feature>
<feature type="transmembrane region" description="Helical" evidence="7">
    <location>
        <begin position="118"/>
        <end position="139"/>
    </location>
</feature>
<sequence length="231" mass="25102">MYRLNPEIKRTPKMDTRSIYTGTQSAARDTNKVLRNTYMLLSLTLGFSAVVAGIATVMNMPPLHWAVFLIGVYGLMFLTQKNQDNGMGLVFTFALTGLLGYSLGPIINMYMNNGGGEIVMTALGGTALTFFGLSAYALTTKRDLSFIGGMLFVGFWVLLVAMVANIFLQMSALSLALSAMFMLFSSGAILLTTQQIIRGGETNYISATVTLYVSIYNIFLSLLSLLGGNRN</sequence>
<evidence type="ECO:0000256" key="7">
    <source>
        <dbReference type="RuleBase" id="RU004379"/>
    </source>
</evidence>
<evidence type="ECO:0000313" key="9">
    <source>
        <dbReference type="Proteomes" id="UP000006428"/>
    </source>
</evidence>
<name>A0ABN0E4K3_AERSS</name>
<dbReference type="PANTHER" id="PTHR23291:SF115">
    <property type="entry name" value="MODULATOR OF FTSH PROTEASE YCCA"/>
    <property type="match status" value="1"/>
</dbReference>
<accession>A0ABN0E4K3</accession>
<dbReference type="InterPro" id="IPR006214">
    <property type="entry name" value="Bax_inhibitor_1-related"/>
</dbReference>
<keyword evidence="3" id="KW-1003">Cell membrane</keyword>
<feature type="transmembrane region" description="Helical" evidence="7">
    <location>
        <begin position="173"/>
        <end position="192"/>
    </location>
</feature>
<feature type="transmembrane region" description="Helical" evidence="7">
    <location>
        <begin position="86"/>
        <end position="106"/>
    </location>
</feature>
<comment type="subcellular location">
    <subcellularLocation>
        <location evidence="1">Cell membrane</location>
        <topology evidence="1">Multi-pass membrane protein</topology>
    </subcellularLocation>
</comment>
<keyword evidence="9" id="KW-1185">Reference proteome</keyword>
<evidence type="ECO:0000313" key="8">
    <source>
        <dbReference type="EMBL" id="EHI54158.1"/>
    </source>
</evidence>
<comment type="caution">
    <text evidence="8">The sequence shown here is derived from an EMBL/GenBank/DDBJ whole genome shotgun (WGS) entry which is preliminary data.</text>
</comment>
<proteinExistence type="inferred from homology"/>
<feature type="transmembrane region" description="Helical" evidence="7">
    <location>
        <begin position="63"/>
        <end position="79"/>
    </location>
</feature>
<evidence type="ECO:0000256" key="3">
    <source>
        <dbReference type="ARBA" id="ARBA00022475"/>
    </source>
</evidence>
<feature type="transmembrane region" description="Helical" evidence="7">
    <location>
        <begin position="204"/>
        <end position="226"/>
    </location>
</feature>
<evidence type="ECO:0000256" key="4">
    <source>
        <dbReference type="ARBA" id="ARBA00022692"/>
    </source>
</evidence>
<keyword evidence="6 7" id="KW-0472">Membrane</keyword>
<evidence type="ECO:0000256" key="1">
    <source>
        <dbReference type="ARBA" id="ARBA00004651"/>
    </source>
</evidence>
<dbReference type="CDD" id="cd10433">
    <property type="entry name" value="YccA_like"/>
    <property type="match status" value="1"/>
</dbReference>
<dbReference type="EMBL" id="AGVO01000003">
    <property type="protein sequence ID" value="EHI54158.1"/>
    <property type="molecule type" value="Genomic_DNA"/>
</dbReference>
<keyword evidence="4 7" id="KW-0812">Transmembrane</keyword>
<dbReference type="Proteomes" id="UP000006428">
    <property type="component" value="Unassembled WGS sequence"/>
</dbReference>